<sequence length="159" mass="17296">MALKRKLDFDSDDVAPTNAKQLKLVPFPNYEPDMDVSMSDDAMCVDAHHTRLSSTTSSYSSNASDSPLDNSPPYPTFDLYPSSPSEQTSSPNQYPYTPAQSPSLPTVGLIQPSKSFVHHGSNCSQIPKLRVACAPGLNGQRTMWSFCEQCGAISMVESD</sequence>
<dbReference type="HOGENOM" id="CLU_131088_0_0_1"/>
<dbReference type="AlphaFoldDB" id="A0A067NJA8"/>
<gene>
    <name evidence="2" type="ORF">PLEOSDRAFT_1112763</name>
</gene>
<dbReference type="OrthoDB" id="2574468at2759"/>
<feature type="compositionally biased region" description="Low complexity" evidence="1">
    <location>
        <begin position="54"/>
        <end position="66"/>
    </location>
</feature>
<reference evidence="3" key="1">
    <citation type="journal article" date="2014" name="Proc. Natl. Acad. Sci. U.S.A.">
        <title>Extensive sampling of basidiomycete genomes demonstrates inadequacy of the white-rot/brown-rot paradigm for wood decay fungi.</title>
        <authorList>
            <person name="Riley R."/>
            <person name="Salamov A.A."/>
            <person name="Brown D.W."/>
            <person name="Nagy L.G."/>
            <person name="Floudas D."/>
            <person name="Held B.W."/>
            <person name="Levasseur A."/>
            <person name="Lombard V."/>
            <person name="Morin E."/>
            <person name="Otillar R."/>
            <person name="Lindquist E.A."/>
            <person name="Sun H."/>
            <person name="LaButti K.M."/>
            <person name="Schmutz J."/>
            <person name="Jabbour D."/>
            <person name="Luo H."/>
            <person name="Baker S.E."/>
            <person name="Pisabarro A.G."/>
            <person name="Walton J.D."/>
            <person name="Blanchette R.A."/>
            <person name="Henrissat B."/>
            <person name="Martin F."/>
            <person name="Cullen D."/>
            <person name="Hibbett D.S."/>
            <person name="Grigoriev I.V."/>
        </authorList>
    </citation>
    <scope>NUCLEOTIDE SEQUENCE [LARGE SCALE GENOMIC DNA]</scope>
    <source>
        <strain evidence="3">PC15</strain>
    </source>
</reference>
<feature type="compositionally biased region" description="Polar residues" evidence="1">
    <location>
        <begin position="82"/>
        <end position="104"/>
    </location>
</feature>
<dbReference type="EMBL" id="KL198008">
    <property type="protein sequence ID" value="KDQ27914.1"/>
    <property type="molecule type" value="Genomic_DNA"/>
</dbReference>
<evidence type="ECO:0000256" key="1">
    <source>
        <dbReference type="SAM" id="MobiDB-lite"/>
    </source>
</evidence>
<dbReference type="InParanoid" id="A0A067NJA8"/>
<feature type="region of interest" description="Disordered" evidence="1">
    <location>
        <begin position="1"/>
        <end position="23"/>
    </location>
</feature>
<proteinExistence type="predicted"/>
<accession>A0A067NJA8</accession>
<evidence type="ECO:0000313" key="3">
    <source>
        <dbReference type="Proteomes" id="UP000027073"/>
    </source>
</evidence>
<feature type="region of interest" description="Disordered" evidence="1">
    <location>
        <begin position="54"/>
        <end position="105"/>
    </location>
</feature>
<dbReference type="Proteomes" id="UP000027073">
    <property type="component" value="Unassembled WGS sequence"/>
</dbReference>
<protein>
    <submittedName>
        <fullName evidence="2">Uncharacterized protein</fullName>
    </submittedName>
</protein>
<name>A0A067NJA8_PLEO1</name>
<evidence type="ECO:0000313" key="2">
    <source>
        <dbReference type="EMBL" id="KDQ27914.1"/>
    </source>
</evidence>
<organism evidence="2 3">
    <name type="scientific">Pleurotus ostreatus (strain PC15)</name>
    <name type="common">Oyster mushroom</name>
    <dbReference type="NCBI Taxonomy" id="1137138"/>
    <lineage>
        <taxon>Eukaryota</taxon>
        <taxon>Fungi</taxon>
        <taxon>Dikarya</taxon>
        <taxon>Basidiomycota</taxon>
        <taxon>Agaricomycotina</taxon>
        <taxon>Agaricomycetes</taxon>
        <taxon>Agaricomycetidae</taxon>
        <taxon>Agaricales</taxon>
        <taxon>Pleurotineae</taxon>
        <taxon>Pleurotaceae</taxon>
        <taxon>Pleurotus</taxon>
    </lineage>
</organism>
<dbReference type="VEuPathDB" id="FungiDB:PLEOSDRAFT_1112763"/>